<dbReference type="Gene3D" id="1.10.10.580">
    <property type="entry name" value="Structural maintenance of chromosome 1. Chain E"/>
    <property type="match status" value="1"/>
</dbReference>
<dbReference type="HAMAP" id="MF_01805">
    <property type="entry name" value="ScpA"/>
    <property type="match status" value="1"/>
</dbReference>
<keyword evidence="3" id="KW-0963">Cytoplasm</keyword>
<keyword evidence="5" id="KW-1185">Reference proteome</keyword>
<dbReference type="GO" id="GO:0051301">
    <property type="term" value="P:cell division"/>
    <property type="evidence" value="ECO:0007669"/>
    <property type="project" value="UniProtKB-KW"/>
</dbReference>
<dbReference type="PANTHER" id="PTHR33969">
    <property type="entry name" value="SEGREGATION AND CONDENSATION PROTEIN A"/>
    <property type="match status" value="1"/>
</dbReference>
<dbReference type="Proteomes" id="UP000664218">
    <property type="component" value="Unassembled WGS sequence"/>
</dbReference>
<dbReference type="InterPro" id="IPR003768">
    <property type="entry name" value="ScpA"/>
</dbReference>
<proteinExistence type="inferred from homology"/>
<dbReference type="Gene3D" id="6.10.250.2410">
    <property type="match status" value="1"/>
</dbReference>
<dbReference type="GO" id="GO:0007059">
    <property type="term" value="P:chromosome segregation"/>
    <property type="evidence" value="ECO:0007669"/>
    <property type="project" value="UniProtKB-UniRule"/>
</dbReference>
<organism evidence="4 5">
    <name type="scientific">Proteiniclasticum aestuarii</name>
    <dbReference type="NCBI Taxonomy" id="2817862"/>
    <lineage>
        <taxon>Bacteria</taxon>
        <taxon>Bacillati</taxon>
        <taxon>Bacillota</taxon>
        <taxon>Clostridia</taxon>
        <taxon>Eubacteriales</taxon>
        <taxon>Clostridiaceae</taxon>
        <taxon>Proteiniclasticum</taxon>
    </lineage>
</organism>
<dbReference type="AlphaFoldDB" id="A0A939KHW1"/>
<comment type="subcellular location">
    <subcellularLocation>
        <location evidence="3">Cytoplasm</location>
    </subcellularLocation>
    <text evidence="3">Associated with two foci at the outer edges of the nucleoid region in young cells, and at four foci within both cell halves in older cells.</text>
</comment>
<evidence type="ECO:0000313" key="5">
    <source>
        <dbReference type="Proteomes" id="UP000664218"/>
    </source>
</evidence>
<protein>
    <recommendedName>
        <fullName evidence="2 3">Segregation and condensation protein A</fullName>
    </recommendedName>
</protein>
<dbReference type="Pfam" id="PF02616">
    <property type="entry name" value="SMC_ScpA"/>
    <property type="match status" value="1"/>
</dbReference>
<dbReference type="GO" id="GO:0006260">
    <property type="term" value="P:DNA replication"/>
    <property type="evidence" value="ECO:0007669"/>
    <property type="project" value="UniProtKB-UniRule"/>
</dbReference>
<dbReference type="InterPro" id="IPR023093">
    <property type="entry name" value="ScpA-like_C"/>
</dbReference>
<evidence type="ECO:0000256" key="1">
    <source>
        <dbReference type="ARBA" id="ARBA00022829"/>
    </source>
</evidence>
<comment type="subunit">
    <text evidence="3">Component of a cohesin-like complex composed of ScpA, ScpB and the Smc homodimer, in which ScpA and ScpB bind to the head domain of Smc. The presence of the three proteins is required for the association of the complex with DNA.</text>
</comment>
<keyword evidence="3" id="KW-0131">Cell cycle</keyword>
<comment type="caution">
    <text evidence="4">The sequence shown here is derived from an EMBL/GenBank/DDBJ whole genome shotgun (WGS) entry which is preliminary data.</text>
</comment>
<keyword evidence="1 3" id="KW-0159">Chromosome partition</keyword>
<evidence type="ECO:0000256" key="2">
    <source>
        <dbReference type="ARBA" id="ARBA00044777"/>
    </source>
</evidence>
<dbReference type="GO" id="GO:0005737">
    <property type="term" value="C:cytoplasm"/>
    <property type="evidence" value="ECO:0007669"/>
    <property type="project" value="UniProtKB-SubCell"/>
</dbReference>
<dbReference type="PANTHER" id="PTHR33969:SF2">
    <property type="entry name" value="SEGREGATION AND CONDENSATION PROTEIN A"/>
    <property type="match status" value="1"/>
</dbReference>
<evidence type="ECO:0000313" key="4">
    <source>
        <dbReference type="EMBL" id="MBO1263518.1"/>
    </source>
</evidence>
<evidence type="ECO:0000256" key="3">
    <source>
        <dbReference type="HAMAP-Rule" id="MF_01805"/>
    </source>
</evidence>
<dbReference type="RefSeq" id="WP_207598038.1">
    <property type="nucleotide sequence ID" value="NZ_JAFNJU010000001.1"/>
</dbReference>
<gene>
    <name evidence="3" type="primary">scpA</name>
    <name evidence="4" type="ORF">J3A84_00500</name>
</gene>
<name>A0A939KHW1_9CLOT</name>
<reference evidence="4" key="1">
    <citation type="submission" date="2021-03" db="EMBL/GenBank/DDBJ databases">
        <title>Proteiniclasticum marinus sp. nov., isolated from tidal flat sediment.</title>
        <authorList>
            <person name="Namirimu T."/>
            <person name="Yang J.-A."/>
            <person name="Yang S.-H."/>
            <person name="Kim Y.-J."/>
            <person name="Kwon K.K."/>
        </authorList>
    </citation>
    <scope>NUCLEOTIDE SEQUENCE</scope>
    <source>
        <strain evidence="4">SCR006</strain>
    </source>
</reference>
<accession>A0A939KHW1</accession>
<comment type="function">
    <text evidence="3">Participates in chromosomal partition during cell division. May act via the formation of a condensin-like complex containing Smc and ScpB that pull DNA away from mid-cell into both cell halves.</text>
</comment>
<keyword evidence="3" id="KW-0132">Cell division</keyword>
<sequence>MESLNISITNFEGPFDLLLHLLKVNKMQIQEIRISEITSQYLSYLHSMQELDLEIASEFLLMASTLLEIKSREMLPKHEEEVDEEELKEKLVLRIEEYEAFKKIAENLAELFNKDLFIFTKRAETIAQDEVPLEDLLSGVTMDSLYITYKSLMNRQKEKVNRSFIRTKTVEREEFKIEDKMEELERILLGNQRVNFSNLLLKMKSKAECIVFFLAILELSRNHRIRVSQNTVFSEIIIEKGEENGE</sequence>
<dbReference type="EMBL" id="JAFNJU010000001">
    <property type="protein sequence ID" value="MBO1263518.1"/>
    <property type="molecule type" value="Genomic_DNA"/>
</dbReference>
<comment type="similarity">
    <text evidence="3">Belongs to the ScpA family.</text>
</comment>